<proteinExistence type="predicted"/>
<organism evidence="1 2">
    <name type="scientific">Necator americanus</name>
    <name type="common">Human hookworm</name>
    <dbReference type="NCBI Taxonomy" id="51031"/>
    <lineage>
        <taxon>Eukaryota</taxon>
        <taxon>Metazoa</taxon>
        <taxon>Ecdysozoa</taxon>
        <taxon>Nematoda</taxon>
        <taxon>Chromadorea</taxon>
        <taxon>Rhabditida</taxon>
        <taxon>Rhabditina</taxon>
        <taxon>Rhabditomorpha</taxon>
        <taxon>Strongyloidea</taxon>
        <taxon>Ancylostomatidae</taxon>
        <taxon>Bunostominae</taxon>
        <taxon>Necator</taxon>
    </lineage>
</organism>
<gene>
    <name evidence="1" type="primary">Necator_chrI.g1387</name>
    <name evidence="1" type="ORF">RB195_005261</name>
</gene>
<evidence type="ECO:0000313" key="2">
    <source>
        <dbReference type="Proteomes" id="UP001303046"/>
    </source>
</evidence>
<dbReference type="EMBL" id="JAVFWL010000001">
    <property type="protein sequence ID" value="KAK6727464.1"/>
    <property type="molecule type" value="Genomic_DNA"/>
</dbReference>
<accession>A0ABR1BLZ5</accession>
<evidence type="ECO:0000313" key="1">
    <source>
        <dbReference type="EMBL" id="KAK6727464.1"/>
    </source>
</evidence>
<sequence length="111" mass="13204">MVERAPVILPLVQILLLPAKFKLTKKITKFTTVEYKALVTNIQNHHLWMKSTFRQSRGSWLMLFQDPLEESFRRRSYSRFMALYGYCHAVPPKIPTNRSYNDFLRINGNRK</sequence>
<comment type="caution">
    <text evidence="1">The sequence shown here is derived from an EMBL/GenBank/DDBJ whole genome shotgun (WGS) entry which is preliminary data.</text>
</comment>
<reference evidence="1 2" key="1">
    <citation type="submission" date="2023-08" db="EMBL/GenBank/DDBJ databases">
        <title>A Necator americanus chromosomal reference genome.</title>
        <authorList>
            <person name="Ilik V."/>
            <person name="Petrzelkova K.J."/>
            <person name="Pardy F."/>
            <person name="Fuh T."/>
            <person name="Niatou-Singa F.S."/>
            <person name="Gouil Q."/>
            <person name="Baker L."/>
            <person name="Ritchie M.E."/>
            <person name="Jex A.R."/>
            <person name="Gazzola D."/>
            <person name="Li H."/>
            <person name="Toshio Fujiwara R."/>
            <person name="Zhan B."/>
            <person name="Aroian R.V."/>
            <person name="Pafco B."/>
            <person name="Schwarz E.M."/>
        </authorList>
    </citation>
    <scope>NUCLEOTIDE SEQUENCE [LARGE SCALE GENOMIC DNA]</scope>
    <source>
        <strain evidence="1 2">Aroian</strain>
        <tissue evidence="1">Whole animal</tissue>
    </source>
</reference>
<keyword evidence="2" id="KW-1185">Reference proteome</keyword>
<protein>
    <submittedName>
        <fullName evidence="1">Uncharacterized protein</fullName>
    </submittedName>
</protein>
<dbReference type="Proteomes" id="UP001303046">
    <property type="component" value="Unassembled WGS sequence"/>
</dbReference>
<name>A0ABR1BLZ5_NECAM</name>